<protein>
    <recommendedName>
        <fullName evidence="1">GAF domain-containing protein</fullName>
    </recommendedName>
</protein>
<dbReference type="InterPro" id="IPR003018">
    <property type="entry name" value="GAF"/>
</dbReference>
<reference evidence="2" key="1">
    <citation type="submission" date="2019-03" db="EMBL/GenBank/DDBJ databases">
        <title>Long read genome sequence of the mycoparasitic Pythium oligandrum ATCC 38472 isolated from sugarbeet rhizosphere.</title>
        <authorList>
            <person name="Gaulin E."/>
        </authorList>
    </citation>
    <scope>NUCLEOTIDE SEQUENCE</scope>
    <source>
        <strain evidence="2">ATCC 38472_TT</strain>
    </source>
</reference>
<proteinExistence type="predicted"/>
<name>A0A8K1CI92_PYTOL</name>
<dbReference type="EMBL" id="SPLM01000072">
    <property type="protein sequence ID" value="TMW63215.1"/>
    <property type="molecule type" value="Genomic_DNA"/>
</dbReference>
<accession>A0A8K1CI92</accession>
<feature type="domain" description="GAF" evidence="1">
    <location>
        <begin position="303"/>
        <end position="449"/>
    </location>
</feature>
<organism evidence="2 3">
    <name type="scientific">Pythium oligandrum</name>
    <name type="common">Mycoparasitic fungus</name>
    <dbReference type="NCBI Taxonomy" id="41045"/>
    <lineage>
        <taxon>Eukaryota</taxon>
        <taxon>Sar</taxon>
        <taxon>Stramenopiles</taxon>
        <taxon>Oomycota</taxon>
        <taxon>Peronosporomycetes</taxon>
        <taxon>Pythiales</taxon>
        <taxon>Pythiaceae</taxon>
        <taxon>Pythium</taxon>
    </lineage>
</organism>
<dbReference type="AlphaFoldDB" id="A0A8K1CI92"/>
<sequence length="481" mass="52365">MDPQTAEAGEAYLNSMGFRSLIEWITAESLLSRPEDPLVFIRSIVQEKLSERPASEKYQADHALTYIKQCYAAASASADENGRITIRPRKIAASASNNNSSASGATAADAALTKRLAVLEKAIHASRLINIHLDPVEATTMIVKQACVVLNAERATLFIYEKSTNMLVLKVSEGAADIRVPFGTGIAGTVAATGKSVNIVDAYADPNFDSQYDKYTGYKTKSILCMPVLNGENNIVGVIQVLNKIGTDKDAIFSEIDEEILGILAAEAGVAIHNARTHRMAVVARERVKEVLGIVQDMHRDLGFSPLMFTISTRVQRLLHSDRCTLYIVDHNKNELWTLQGEVSIRVPISLGIAGAVVQTNATINLEDAYNDPRFNSDVDQKHGYTTRSILAMPLRNHNEEVIAVIQLINKLDEPGVFSSDDEELLSTFLHIAGPILASSQSHLPKTATEGSSEFPGKVGRPAHAEVVEMNVISENDEEDG</sequence>
<gene>
    <name evidence="2" type="ORF">Poli38472_002156</name>
</gene>
<feature type="domain" description="GAF" evidence="1">
    <location>
        <begin position="134"/>
        <end position="282"/>
    </location>
</feature>
<evidence type="ECO:0000313" key="2">
    <source>
        <dbReference type="EMBL" id="TMW63215.1"/>
    </source>
</evidence>
<dbReference type="OrthoDB" id="74705at2759"/>
<evidence type="ECO:0000313" key="3">
    <source>
        <dbReference type="Proteomes" id="UP000794436"/>
    </source>
</evidence>
<dbReference type="SUPFAM" id="SSF55781">
    <property type="entry name" value="GAF domain-like"/>
    <property type="match status" value="2"/>
</dbReference>
<evidence type="ECO:0000259" key="1">
    <source>
        <dbReference type="SMART" id="SM00065"/>
    </source>
</evidence>
<dbReference type="PANTHER" id="PTHR43155:SF2">
    <property type="entry name" value="CYCLIC DI-GMP PHOSPHODIESTERASE PA4108"/>
    <property type="match status" value="1"/>
</dbReference>
<keyword evidence="3" id="KW-1185">Reference proteome</keyword>
<comment type="caution">
    <text evidence="2">The sequence shown here is derived from an EMBL/GenBank/DDBJ whole genome shotgun (WGS) entry which is preliminary data.</text>
</comment>
<dbReference type="Proteomes" id="UP000794436">
    <property type="component" value="Unassembled WGS sequence"/>
</dbReference>
<dbReference type="SMART" id="SM00065">
    <property type="entry name" value="GAF"/>
    <property type="match status" value="2"/>
</dbReference>
<dbReference type="Pfam" id="PF01590">
    <property type="entry name" value="GAF"/>
    <property type="match status" value="2"/>
</dbReference>
<dbReference type="Gene3D" id="3.30.450.40">
    <property type="match status" value="2"/>
</dbReference>
<dbReference type="InterPro" id="IPR029016">
    <property type="entry name" value="GAF-like_dom_sf"/>
</dbReference>
<dbReference type="PANTHER" id="PTHR43155">
    <property type="entry name" value="CYCLIC DI-GMP PHOSPHODIESTERASE PA4108-RELATED"/>
    <property type="match status" value="1"/>
</dbReference>